<proteinExistence type="predicted"/>
<name>A0ABV9PTB1_9ACTN</name>
<dbReference type="Proteomes" id="UP001595836">
    <property type="component" value="Unassembled WGS sequence"/>
</dbReference>
<gene>
    <name evidence="1" type="ORF">ACFO7U_15540</name>
</gene>
<accession>A0ABV9PTB1</accession>
<protein>
    <recommendedName>
        <fullName evidence="3">GNAT family N-acetyltransferase</fullName>
    </recommendedName>
</protein>
<dbReference type="EMBL" id="JBHSHP010000058">
    <property type="protein sequence ID" value="MFC4756185.1"/>
    <property type="molecule type" value="Genomic_DNA"/>
</dbReference>
<dbReference type="Gene3D" id="3.40.630.30">
    <property type="match status" value="1"/>
</dbReference>
<sequence>MDTSDPRNARRYERFGFATVAHSEVPGGPPVWVMRCDAALL</sequence>
<keyword evidence="2" id="KW-1185">Reference proteome</keyword>
<evidence type="ECO:0008006" key="3">
    <source>
        <dbReference type="Google" id="ProtNLM"/>
    </source>
</evidence>
<comment type="caution">
    <text evidence="1">The sequence shown here is derived from an EMBL/GenBank/DDBJ whole genome shotgun (WGS) entry which is preliminary data.</text>
</comment>
<reference evidence="2" key="1">
    <citation type="journal article" date="2019" name="Int. J. Syst. Evol. Microbiol.">
        <title>The Global Catalogue of Microorganisms (GCM) 10K type strain sequencing project: providing services to taxonomists for standard genome sequencing and annotation.</title>
        <authorList>
            <consortium name="The Broad Institute Genomics Platform"/>
            <consortium name="The Broad Institute Genome Sequencing Center for Infectious Disease"/>
            <person name="Wu L."/>
            <person name="Ma J."/>
        </authorList>
    </citation>
    <scope>NUCLEOTIDE SEQUENCE [LARGE SCALE GENOMIC DNA]</scope>
    <source>
        <strain evidence="2">JCM 11882</strain>
    </source>
</reference>
<organism evidence="1 2">
    <name type="scientific">Dietzia aurantiaca</name>
    <dbReference type="NCBI Taxonomy" id="983873"/>
    <lineage>
        <taxon>Bacteria</taxon>
        <taxon>Bacillati</taxon>
        <taxon>Actinomycetota</taxon>
        <taxon>Actinomycetes</taxon>
        <taxon>Mycobacteriales</taxon>
        <taxon>Dietziaceae</taxon>
        <taxon>Dietzia</taxon>
    </lineage>
</organism>
<dbReference type="RefSeq" id="WP_344991806.1">
    <property type="nucleotide sequence ID" value="NZ_BAABCD010000017.1"/>
</dbReference>
<evidence type="ECO:0000313" key="2">
    <source>
        <dbReference type="Proteomes" id="UP001595836"/>
    </source>
</evidence>
<evidence type="ECO:0000313" key="1">
    <source>
        <dbReference type="EMBL" id="MFC4756185.1"/>
    </source>
</evidence>